<dbReference type="AlphaFoldDB" id="A0A0G8C2F3"/>
<sequence>MGRKSKRRKHKKQRGVIRSKHELAVTKKRPRSKIESGLIDAANVMYFIVMVIIFINLIKLPVSNLSLHVFVLIIFLMVAILVHVLVFGTLLSTNKNGGEKRQKKKRNSSYYSSSSSGFGDYSSNDCSSSSDSGGDCGGGGD</sequence>
<evidence type="ECO:0000256" key="2">
    <source>
        <dbReference type="SAM" id="Phobius"/>
    </source>
</evidence>
<evidence type="ECO:0000313" key="3">
    <source>
        <dbReference type="EMBL" id="KKZ93998.1"/>
    </source>
</evidence>
<dbReference type="EMBL" id="LCYN01000029">
    <property type="protein sequence ID" value="KKZ93998.1"/>
    <property type="molecule type" value="Genomic_DNA"/>
</dbReference>
<reference evidence="3 4" key="1">
    <citation type="journal article" date="2015" name="Genome Announc.">
        <title>Next-Generation Whole-Genome Sequencing of Eight Strains of Bacillus cereus, Isolated from Food.</title>
        <authorList>
            <person name="Krawczyk A.O."/>
            <person name="de Jong A."/>
            <person name="Eijlander R.T."/>
            <person name="Berendsen E.M."/>
            <person name="Holsappel S."/>
            <person name="Wells-Bennik M.H."/>
            <person name="Kuipers O.P."/>
        </authorList>
    </citation>
    <scope>NUCLEOTIDE SEQUENCE [LARGE SCALE GENOMIC DNA]</scope>
    <source>
        <strain evidence="3 4">B4147</strain>
    </source>
</reference>
<gene>
    <name evidence="3" type="ORF">B4147_4937</name>
</gene>
<protein>
    <submittedName>
        <fullName evidence="3">Uncharacterized protein</fullName>
    </submittedName>
</protein>
<name>A0A0G8C2F3_9BACI</name>
<keyword evidence="2" id="KW-0812">Transmembrane</keyword>
<dbReference type="Proteomes" id="UP000035350">
    <property type="component" value="Unassembled WGS sequence"/>
</dbReference>
<keyword evidence="2" id="KW-1133">Transmembrane helix</keyword>
<feature type="region of interest" description="Disordered" evidence="1">
    <location>
        <begin position="93"/>
        <end position="141"/>
    </location>
</feature>
<dbReference type="PATRIC" id="fig|1396.428.peg.803"/>
<dbReference type="RefSeq" id="WP_046956218.1">
    <property type="nucleotide sequence ID" value="NZ_JBCNBH010000016.1"/>
</dbReference>
<proteinExistence type="predicted"/>
<evidence type="ECO:0000256" key="1">
    <source>
        <dbReference type="SAM" id="MobiDB-lite"/>
    </source>
</evidence>
<accession>A0A0G8C2F3</accession>
<feature type="compositionally biased region" description="Low complexity" evidence="1">
    <location>
        <begin position="108"/>
        <end position="133"/>
    </location>
</feature>
<feature type="transmembrane region" description="Helical" evidence="2">
    <location>
        <begin position="70"/>
        <end position="91"/>
    </location>
</feature>
<comment type="caution">
    <text evidence="3">The sequence shown here is derived from an EMBL/GenBank/DDBJ whole genome shotgun (WGS) entry which is preliminary data.</text>
</comment>
<organism evidence="3 4">
    <name type="scientific">Bacillus wiedmannii</name>
    <dbReference type="NCBI Taxonomy" id="1890302"/>
    <lineage>
        <taxon>Bacteria</taxon>
        <taxon>Bacillati</taxon>
        <taxon>Bacillota</taxon>
        <taxon>Bacilli</taxon>
        <taxon>Bacillales</taxon>
        <taxon>Bacillaceae</taxon>
        <taxon>Bacillus</taxon>
        <taxon>Bacillus cereus group</taxon>
    </lineage>
</organism>
<reference evidence="4" key="2">
    <citation type="submission" date="2015-04" db="EMBL/GenBank/DDBJ databases">
        <title>Draft Genome Sequences of Eight Spore-Forming Food Isolates of Bacillus cereus Genome sequencing.</title>
        <authorList>
            <person name="Krawcyk A.O."/>
            <person name="de Jong A."/>
            <person name="Eijlander R.T."/>
            <person name="Berendsen E.M."/>
            <person name="Holsappel S."/>
            <person name="Wells-Bennik M."/>
            <person name="Kuipers O.P."/>
        </authorList>
    </citation>
    <scope>NUCLEOTIDE SEQUENCE [LARGE SCALE GENOMIC DNA]</scope>
    <source>
        <strain evidence="4">B4147</strain>
    </source>
</reference>
<evidence type="ECO:0000313" key="4">
    <source>
        <dbReference type="Proteomes" id="UP000035350"/>
    </source>
</evidence>
<keyword evidence="2" id="KW-0472">Membrane</keyword>
<feature type="transmembrane region" description="Helical" evidence="2">
    <location>
        <begin position="37"/>
        <end position="58"/>
    </location>
</feature>